<keyword evidence="2" id="KW-1185">Reference proteome</keyword>
<gene>
    <name evidence="1" type="ORF">GCM10011531_06080</name>
</gene>
<sequence length="263" mass="30976">MLKNQLNNNIMFKKFIASIMMLVMLLGASFTLVAQEDYKLWEDIMLTPDFTKLKILETNMRKHNQTYHKSGPFEAAVYIIVSGPNSGNIIWEMGPMMYKHNDTRPDSGGHDEDWRDNVMPYIKKMHTIEYWRADDKLNNTGMLDGDQTKYPIMFVRYYEVEDGLTPGVNLFFERVSKTVKALDGVNPWGIYYNEFRQGDLGRHIATFSFSPNWADFDRDVNWVENFNKVNGENSWQNQLELEQITFKNQWDEIWVYNKNMSGK</sequence>
<organism evidence="1 2">
    <name type="scientific">Aquaticitalea lipolytica</name>
    <dbReference type="NCBI Taxonomy" id="1247562"/>
    <lineage>
        <taxon>Bacteria</taxon>
        <taxon>Pseudomonadati</taxon>
        <taxon>Bacteroidota</taxon>
        <taxon>Flavobacteriia</taxon>
        <taxon>Flavobacteriales</taxon>
        <taxon>Flavobacteriaceae</taxon>
        <taxon>Aquaticitalea</taxon>
    </lineage>
</organism>
<accession>A0A8J2XFI5</accession>
<evidence type="ECO:0000313" key="1">
    <source>
        <dbReference type="EMBL" id="GFZ79225.1"/>
    </source>
</evidence>
<reference evidence="1 2" key="1">
    <citation type="journal article" date="2014" name="Int. J. Syst. Evol. Microbiol.">
        <title>Complete genome sequence of Corynebacterium casei LMG S-19264T (=DSM 44701T), isolated from a smear-ripened cheese.</title>
        <authorList>
            <consortium name="US DOE Joint Genome Institute (JGI-PGF)"/>
            <person name="Walter F."/>
            <person name="Albersmeier A."/>
            <person name="Kalinowski J."/>
            <person name="Ruckert C."/>
        </authorList>
    </citation>
    <scope>NUCLEOTIDE SEQUENCE [LARGE SCALE GENOMIC DNA]</scope>
    <source>
        <strain evidence="1 2">CGMCC 1.15295</strain>
    </source>
</reference>
<dbReference type="EMBL" id="BMIC01000001">
    <property type="protein sequence ID" value="GFZ79225.1"/>
    <property type="molecule type" value="Genomic_DNA"/>
</dbReference>
<protein>
    <submittedName>
        <fullName evidence="1">Uncharacterized protein</fullName>
    </submittedName>
</protein>
<comment type="caution">
    <text evidence="1">The sequence shown here is derived from an EMBL/GenBank/DDBJ whole genome shotgun (WGS) entry which is preliminary data.</text>
</comment>
<dbReference type="AlphaFoldDB" id="A0A8J2XFI5"/>
<evidence type="ECO:0000313" key="2">
    <source>
        <dbReference type="Proteomes" id="UP000598120"/>
    </source>
</evidence>
<dbReference type="Proteomes" id="UP000598120">
    <property type="component" value="Unassembled WGS sequence"/>
</dbReference>
<proteinExistence type="predicted"/>
<name>A0A8J2XFI5_9FLAO</name>